<dbReference type="SMART" id="SM00448">
    <property type="entry name" value="REC"/>
    <property type="match status" value="1"/>
</dbReference>
<dbReference type="PROSITE" id="PS50110">
    <property type="entry name" value="RESPONSE_REGULATORY"/>
    <property type="match status" value="1"/>
</dbReference>
<dbReference type="CDD" id="cd17536">
    <property type="entry name" value="REC_YesN-like"/>
    <property type="match status" value="1"/>
</dbReference>
<keyword evidence="12" id="KW-1185">Reference proteome</keyword>
<dbReference type="InterPro" id="IPR041522">
    <property type="entry name" value="CdaR_GGDEF"/>
</dbReference>
<evidence type="ECO:0000256" key="1">
    <source>
        <dbReference type="ARBA" id="ARBA00004496"/>
    </source>
</evidence>
<keyword evidence="3 8" id="KW-0597">Phosphoprotein</keyword>
<keyword evidence="4" id="KW-0902">Two-component regulatory system</keyword>
<evidence type="ECO:0000256" key="4">
    <source>
        <dbReference type="ARBA" id="ARBA00023012"/>
    </source>
</evidence>
<evidence type="ECO:0000256" key="5">
    <source>
        <dbReference type="ARBA" id="ARBA00023015"/>
    </source>
</evidence>
<dbReference type="Gene3D" id="1.10.10.60">
    <property type="entry name" value="Homeodomain-like"/>
    <property type="match status" value="2"/>
</dbReference>
<dbReference type="GO" id="GO:0043565">
    <property type="term" value="F:sequence-specific DNA binding"/>
    <property type="evidence" value="ECO:0007669"/>
    <property type="project" value="InterPro"/>
</dbReference>
<comment type="subcellular location">
    <subcellularLocation>
        <location evidence="1">Cytoplasm</location>
    </subcellularLocation>
</comment>
<dbReference type="Pfam" id="PF00072">
    <property type="entry name" value="Response_reg"/>
    <property type="match status" value="1"/>
</dbReference>
<dbReference type="OrthoDB" id="342399at2"/>
<evidence type="ECO:0000256" key="6">
    <source>
        <dbReference type="ARBA" id="ARBA00023125"/>
    </source>
</evidence>
<evidence type="ECO:0000256" key="7">
    <source>
        <dbReference type="ARBA" id="ARBA00023163"/>
    </source>
</evidence>
<dbReference type="AlphaFoldDB" id="A0A4Q9DQ89"/>
<dbReference type="Proteomes" id="UP000293142">
    <property type="component" value="Unassembled WGS sequence"/>
</dbReference>
<evidence type="ECO:0000313" key="11">
    <source>
        <dbReference type="EMBL" id="TBL78563.1"/>
    </source>
</evidence>
<dbReference type="InterPro" id="IPR009057">
    <property type="entry name" value="Homeodomain-like_sf"/>
</dbReference>
<dbReference type="Pfam" id="PF12833">
    <property type="entry name" value="HTH_18"/>
    <property type="match status" value="1"/>
</dbReference>
<keyword evidence="2" id="KW-0963">Cytoplasm</keyword>
<dbReference type="PRINTS" id="PR00032">
    <property type="entry name" value="HTHARAC"/>
</dbReference>
<keyword evidence="5" id="KW-0805">Transcription regulation</keyword>
<comment type="caution">
    <text evidence="11">The sequence shown here is derived from an EMBL/GenBank/DDBJ whole genome shotgun (WGS) entry which is preliminary data.</text>
</comment>
<dbReference type="SUPFAM" id="SSF46689">
    <property type="entry name" value="Homeodomain-like"/>
    <property type="match status" value="2"/>
</dbReference>
<dbReference type="GO" id="GO:0005737">
    <property type="term" value="C:cytoplasm"/>
    <property type="evidence" value="ECO:0007669"/>
    <property type="project" value="UniProtKB-SubCell"/>
</dbReference>
<proteinExistence type="predicted"/>
<dbReference type="InterPro" id="IPR020449">
    <property type="entry name" value="Tscrpt_reg_AraC-type_HTH"/>
</dbReference>
<evidence type="ECO:0000256" key="2">
    <source>
        <dbReference type="ARBA" id="ARBA00022490"/>
    </source>
</evidence>
<feature type="modified residue" description="4-aspartylphosphate" evidence="8">
    <location>
        <position position="57"/>
    </location>
</feature>
<dbReference type="PROSITE" id="PS01124">
    <property type="entry name" value="HTH_ARAC_FAMILY_2"/>
    <property type="match status" value="1"/>
</dbReference>
<dbReference type="InterPro" id="IPR018060">
    <property type="entry name" value="HTH_AraC"/>
</dbReference>
<evidence type="ECO:0000259" key="9">
    <source>
        <dbReference type="PROSITE" id="PS01124"/>
    </source>
</evidence>
<evidence type="ECO:0000259" key="10">
    <source>
        <dbReference type="PROSITE" id="PS50110"/>
    </source>
</evidence>
<sequence>MERLEAVIIEDEKEILNGMKEVLEELHSLPLHIHSFDHAEEALLYIREHRPEIVITDIVLPRMSGMELIEHIQSSGCQPKVIIVSGYNNFEYAQKGIKLGVHDYILKPFDNVQFRQVVLGIIEMIGKEREEQMRRSPEASALGAKALRDKFLHGLCMQPTALQEHVYYRLKFWSLDWLAEADYYVLAIDFAKPQGQRITENEAELKSFAIGNIVEELIAAYQPSVLFRNTLNHWCLITGRPHEIEALADEIAAKVTAFQKYPVHIGISGRTRAVQSLAAAYEQAVRALHMCLLDHRSHKLHFPALTEHTEAKQDWVQRLSACMLTMNMQELESAVEAMLKEFALAGHPTSIGELSRQSLERLVELHSALASRLESSLHHIPLELWDALDRCTEYEELKRCIVDYLKQLAGRTVSRHSHYIIEKAKQLIDTHFAENITMAGTAEVLSVHPVWLSQLFKRECGINFVDYLADVRIEQAKRLLRDSDLKIYEIVRKIGYQDLQHFGQIFKKKTGVSPKEYRFGK</sequence>
<evidence type="ECO:0000256" key="3">
    <source>
        <dbReference type="ARBA" id="ARBA00022553"/>
    </source>
</evidence>
<feature type="domain" description="HTH araC/xylS-type" evidence="9">
    <location>
        <begin position="422"/>
        <end position="520"/>
    </location>
</feature>
<accession>A0A4Q9DQ89</accession>
<dbReference type="PANTHER" id="PTHR42713:SF3">
    <property type="entry name" value="TRANSCRIPTIONAL REGULATORY PROTEIN HPTR"/>
    <property type="match status" value="1"/>
</dbReference>
<dbReference type="GO" id="GO:0000160">
    <property type="term" value="P:phosphorelay signal transduction system"/>
    <property type="evidence" value="ECO:0007669"/>
    <property type="project" value="UniProtKB-KW"/>
</dbReference>
<dbReference type="Gene3D" id="3.40.50.2300">
    <property type="match status" value="1"/>
</dbReference>
<protein>
    <submittedName>
        <fullName evidence="11">Response regulator</fullName>
    </submittedName>
</protein>
<dbReference type="PANTHER" id="PTHR42713">
    <property type="entry name" value="HISTIDINE KINASE-RELATED"/>
    <property type="match status" value="1"/>
</dbReference>
<organism evidence="11 12">
    <name type="scientific">Paenibacillus thalictri</name>
    <dbReference type="NCBI Taxonomy" id="2527873"/>
    <lineage>
        <taxon>Bacteria</taxon>
        <taxon>Bacillati</taxon>
        <taxon>Bacillota</taxon>
        <taxon>Bacilli</taxon>
        <taxon>Bacillales</taxon>
        <taxon>Paenibacillaceae</taxon>
        <taxon>Paenibacillus</taxon>
    </lineage>
</organism>
<dbReference type="EMBL" id="SIRE01000009">
    <property type="protein sequence ID" value="TBL78563.1"/>
    <property type="molecule type" value="Genomic_DNA"/>
</dbReference>
<dbReference type="SUPFAM" id="SSF52172">
    <property type="entry name" value="CheY-like"/>
    <property type="match status" value="1"/>
</dbReference>
<dbReference type="Pfam" id="PF17853">
    <property type="entry name" value="GGDEF_2"/>
    <property type="match status" value="1"/>
</dbReference>
<reference evidence="11 12" key="1">
    <citation type="submission" date="2019-02" db="EMBL/GenBank/DDBJ databases">
        <title>Paenibacillus sp. nov., isolated from surface-sterilized tissue of Thalictrum simplex L.</title>
        <authorList>
            <person name="Tuo L."/>
        </authorList>
    </citation>
    <scope>NUCLEOTIDE SEQUENCE [LARGE SCALE GENOMIC DNA]</scope>
    <source>
        <strain evidence="11 12">N2SHLJ1</strain>
    </source>
</reference>
<keyword evidence="7" id="KW-0804">Transcription</keyword>
<feature type="domain" description="Response regulatory" evidence="10">
    <location>
        <begin position="5"/>
        <end position="122"/>
    </location>
</feature>
<name>A0A4Q9DQ89_9BACL</name>
<evidence type="ECO:0000256" key="8">
    <source>
        <dbReference type="PROSITE-ProRule" id="PRU00169"/>
    </source>
</evidence>
<dbReference type="InterPro" id="IPR011006">
    <property type="entry name" value="CheY-like_superfamily"/>
</dbReference>
<keyword evidence="6" id="KW-0238">DNA-binding</keyword>
<dbReference type="GO" id="GO:0003700">
    <property type="term" value="F:DNA-binding transcription factor activity"/>
    <property type="evidence" value="ECO:0007669"/>
    <property type="project" value="InterPro"/>
</dbReference>
<evidence type="ECO:0000313" key="12">
    <source>
        <dbReference type="Proteomes" id="UP000293142"/>
    </source>
</evidence>
<dbReference type="InterPro" id="IPR051552">
    <property type="entry name" value="HptR"/>
</dbReference>
<gene>
    <name evidence="11" type="ORF">EYB31_13745</name>
</gene>
<dbReference type="SMART" id="SM00342">
    <property type="entry name" value="HTH_ARAC"/>
    <property type="match status" value="1"/>
</dbReference>
<dbReference type="InterPro" id="IPR001789">
    <property type="entry name" value="Sig_transdc_resp-reg_receiver"/>
</dbReference>